<dbReference type="EMBL" id="CYKH01000457">
    <property type="protein sequence ID" value="CUF94534.1"/>
    <property type="molecule type" value="Genomic_DNA"/>
</dbReference>
<keyword evidence="6" id="KW-0812">Transmembrane</keyword>
<comment type="similarity">
    <text evidence="2 6">Belongs to the flavin monoamine oxidase family.</text>
</comment>
<keyword evidence="6" id="KW-0274">FAD</keyword>
<accession>A0A0S4IQB6</accession>
<feature type="transmembrane region" description="Helical" evidence="6">
    <location>
        <begin position="434"/>
        <end position="456"/>
    </location>
</feature>
<feature type="binding site" evidence="5">
    <location>
        <position position="368"/>
    </location>
    <ligand>
        <name>FAD</name>
        <dbReference type="ChEBI" id="CHEBI:57692"/>
    </ligand>
</feature>
<keyword evidence="6" id="KW-1133">Transmembrane helix</keyword>
<keyword evidence="3 6" id="KW-0560">Oxidoreductase</keyword>
<dbReference type="AlphaFoldDB" id="A0A0S4IQB6"/>
<gene>
    <name evidence="8" type="ORF">BSAL_67680</name>
</gene>
<dbReference type="Gene3D" id="3.50.50.60">
    <property type="entry name" value="FAD/NAD(P)-binding domain"/>
    <property type="match status" value="1"/>
</dbReference>
<reference evidence="9" key="1">
    <citation type="submission" date="2015-09" db="EMBL/GenBank/DDBJ databases">
        <authorList>
            <consortium name="Pathogen Informatics"/>
        </authorList>
    </citation>
    <scope>NUCLEOTIDE SEQUENCE [LARGE SCALE GENOMIC DNA]</scope>
    <source>
        <strain evidence="9">Lake Konstanz</strain>
    </source>
</reference>
<name>A0A0S4IQB6_BODSA</name>
<dbReference type="SUPFAM" id="SSF54373">
    <property type="entry name" value="FAD-linked reductases, C-terminal domain"/>
    <property type="match status" value="1"/>
</dbReference>
<dbReference type="InterPro" id="IPR001613">
    <property type="entry name" value="Flavin_amine_oxidase"/>
</dbReference>
<dbReference type="GO" id="GO:0097621">
    <property type="term" value="F:monoamine oxidase activity"/>
    <property type="evidence" value="ECO:0007669"/>
    <property type="project" value="UniProtKB-EC"/>
</dbReference>
<feature type="non-terminal residue" evidence="8">
    <location>
        <position position="1"/>
    </location>
</feature>
<protein>
    <recommendedName>
        <fullName evidence="6">Amine oxidase</fullName>
        <ecNumber evidence="6">1.4.3.-</ecNumber>
    </recommendedName>
</protein>
<evidence type="ECO:0000256" key="1">
    <source>
        <dbReference type="ARBA" id="ARBA00001974"/>
    </source>
</evidence>
<keyword evidence="6" id="KW-0472">Membrane</keyword>
<dbReference type="InterPro" id="IPR050703">
    <property type="entry name" value="Flavin_MAO"/>
</dbReference>
<proteinExistence type="inferred from homology"/>
<keyword evidence="9" id="KW-1185">Reference proteome</keyword>
<sequence length="471" mass="51743">YVGPFQERILALIDANQQKLHPMDLSMKSTQYFSGSVKHFTGTIPPLSALALLDVGHVLADLDRLQSTIDPIHPMDSPNASALDQMTVEEYLLQHTVSDDARNAMRVAVRAVLAAEPSEISLLGWCWYVRQSGGIRRILETEGGAQDSKVVGGAGKIAVLAAQRLSVGSVLTNSPIRSVDYSSPDVVSLVTRSGATFYCRRLVLAIAPVQQLRIEYHPPLDANRIMSLQRWPMGHAIKTFVYYKEAFWRKKGLNGTAVCDKGISYVCFEDTKSDGSKPCIMGFVISDMAAKVASLTQAERCEMLTQHYATIFETDEALYPVGYKDKVWAEDPWVGGCYVGTMAPMVLTKYRLAHRDPIDKRIFIAGTESAYTMVGYMDGAVEAGERNARNALVSLGKLGAEFYDVISEPGPSPQLPRNSMELSFWEKHVPNVHAIFATGTYVAAAVVGIVGALTFVRCVPSANRWLIRGQQ</sequence>
<dbReference type="InterPro" id="IPR036188">
    <property type="entry name" value="FAD/NAD-bd_sf"/>
</dbReference>
<evidence type="ECO:0000256" key="3">
    <source>
        <dbReference type="ARBA" id="ARBA00023002"/>
    </source>
</evidence>
<dbReference type="PANTHER" id="PTHR43563:SF1">
    <property type="entry name" value="AMINE OXIDASE [FLAVIN-CONTAINING] B"/>
    <property type="match status" value="1"/>
</dbReference>
<evidence type="ECO:0000256" key="2">
    <source>
        <dbReference type="ARBA" id="ARBA00005995"/>
    </source>
</evidence>
<evidence type="ECO:0000256" key="5">
    <source>
        <dbReference type="PIRSR" id="PIRSR601613-1"/>
    </source>
</evidence>
<dbReference type="OrthoDB" id="7777654at2759"/>
<evidence type="ECO:0000313" key="9">
    <source>
        <dbReference type="Proteomes" id="UP000051952"/>
    </source>
</evidence>
<feature type="domain" description="Amine oxidase" evidence="7">
    <location>
        <begin position="127"/>
        <end position="391"/>
    </location>
</feature>
<comment type="catalytic activity">
    <reaction evidence="4">
        <text>a secondary aliphatic amine + O2 + H2O = a primary amine + an aldehyde + H2O2</text>
        <dbReference type="Rhea" id="RHEA:26414"/>
        <dbReference type="ChEBI" id="CHEBI:15377"/>
        <dbReference type="ChEBI" id="CHEBI:15379"/>
        <dbReference type="ChEBI" id="CHEBI:16240"/>
        <dbReference type="ChEBI" id="CHEBI:17478"/>
        <dbReference type="ChEBI" id="CHEBI:58855"/>
        <dbReference type="ChEBI" id="CHEBI:65296"/>
        <dbReference type="EC" id="1.4.3.4"/>
    </reaction>
</comment>
<dbReference type="VEuPathDB" id="TriTrypDB:BSAL_67680"/>
<evidence type="ECO:0000259" key="7">
    <source>
        <dbReference type="Pfam" id="PF01593"/>
    </source>
</evidence>
<dbReference type="PRINTS" id="PR00757">
    <property type="entry name" value="AMINEOXDASEF"/>
</dbReference>
<dbReference type="EC" id="1.4.3.-" evidence="6"/>
<dbReference type="Gene3D" id="3.90.660.10">
    <property type="match status" value="1"/>
</dbReference>
<dbReference type="InterPro" id="IPR002937">
    <property type="entry name" value="Amino_oxidase"/>
</dbReference>
<evidence type="ECO:0000313" key="8">
    <source>
        <dbReference type="EMBL" id="CUF94534.1"/>
    </source>
</evidence>
<dbReference type="SUPFAM" id="SSF51905">
    <property type="entry name" value="FAD/NAD(P)-binding domain"/>
    <property type="match status" value="1"/>
</dbReference>
<dbReference type="OMA" id="EWTRGAY"/>
<evidence type="ECO:0000256" key="4">
    <source>
        <dbReference type="ARBA" id="ARBA00048448"/>
    </source>
</evidence>
<feature type="binding site" evidence="5">
    <location>
        <position position="283"/>
    </location>
    <ligand>
        <name>substrate</name>
    </ligand>
</feature>
<dbReference type="Gene3D" id="1.10.405.10">
    <property type="entry name" value="Guanine Nucleotide Dissociation Inhibitor, domain 1"/>
    <property type="match status" value="1"/>
</dbReference>
<dbReference type="Proteomes" id="UP000051952">
    <property type="component" value="Unassembled WGS sequence"/>
</dbReference>
<evidence type="ECO:0000256" key="6">
    <source>
        <dbReference type="RuleBase" id="RU362067"/>
    </source>
</evidence>
<comment type="cofactor">
    <cofactor evidence="1 6">
        <name>FAD</name>
        <dbReference type="ChEBI" id="CHEBI:57692"/>
    </cofactor>
</comment>
<keyword evidence="6" id="KW-0285">Flavoprotein</keyword>
<dbReference type="Pfam" id="PF01593">
    <property type="entry name" value="Amino_oxidase"/>
    <property type="match status" value="1"/>
</dbReference>
<organism evidence="8 9">
    <name type="scientific">Bodo saltans</name>
    <name type="common">Flagellated protozoan</name>
    <dbReference type="NCBI Taxonomy" id="75058"/>
    <lineage>
        <taxon>Eukaryota</taxon>
        <taxon>Discoba</taxon>
        <taxon>Euglenozoa</taxon>
        <taxon>Kinetoplastea</taxon>
        <taxon>Metakinetoplastina</taxon>
        <taxon>Eubodonida</taxon>
        <taxon>Bodonidae</taxon>
        <taxon>Bodo</taxon>
    </lineage>
</organism>
<dbReference type="PANTHER" id="PTHR43563">
    <property type="entry name" value="AMINE OXIDASE"/>
    <property type="match status" value="1"/>
</dbReference>